<evidence type="ECO:0000313" key="3">
    <source>
        <dbReference type="Proteomes" id="UP001501333"/>
    </source>
</evidence>
<protein>
    <submittedName>
        <fullName evidence="2">Uncharacterized protein</fullName>
    </submittedName>
</protein>
<accession>A0ABP7XR35</accession>
<reference evidence="3" key="1">
    <citation type="journal article" date="2019" name="Int. J. Syst. Evol. Microbiol.">
        <title>The Global Catalogue of Microorganisms (GCM) 10K type strain sequencing project: providing services to taxonomists for standard genome sequencing and annotation.</title>
        <authorList>
            <consortium name="The Broad Institute Genomics Platform"/>
            <consortium name="The Broad Institute Genome Sequencing Center for Infectious Disease"/>
            <person name="Wu L."/>
            <person name="Ma J."/>
        </authorList>
    </citation>
    <scope>NUCLEOTIDE SEQUENCE [LARGE SCALE GENOMIC DNA]</scope>
    <source>
        <strain evidence="3">JCM 17386</strain>
    </source>
</reference>
<keyword evidence="3" id="KW-1185">Reference proteome</keyword>
<sequence length="159" mass="17833">MKIFPTSNYSFKLIGETTESLERLKRRTLISESLSSKITDKSFLGIIGNNNFTLISSEIGKGAFCVLNGEIINKNGTVKIEINKPFQVLLSVILCLPIAGLIFQLFSQEAHLFLLFIAVALGQILIIRFVFIEIAFKRLSKNSLNRLNDILDIEAIKKN</sequence>
<keyword evidence="1" id="KW-1133">Transmembrane helix</keyword>
<dbReference type="EMBL" id="BAABAO010000003">
    <property type="protein sequence ID" value="GAA4123856.1"/>
    <property type="molecule type" value="Genomic_DNA"/>
</dbReference>
<proteinExistence type="predicted"/>
<evidence type="ECO:0000256" key="1">
    <source>
        <dbReference type="SAM" id="Phobius"/>
    </source>
</evidence>
<comment type="caution">
    <text evidence="2">The sequence shown here is derived from an EMBL/GenBank/DDBJ whole genome shotgun (WGS) entry which is preliminary data.</text>
</comment>
<organism evidence="2 3">
    <name type="scientific">Flavobacterium chungbukense</name>
    <dbReference type="NCBI Taxonomy" id="877464"/>
    <lineage>
        <taxon>Bacteria</taxon>
        <taxon>Pseudomonadati</taxon>
        <taxon>Bacteroidota</taxon>
        <taxon>Flavobacteriia</taxon>
        <taxon>Flavobacteriales</taxon>
        <taxon>Flavobacteriaceae</taxon>
        <taxon>Flavobacterium</taxon>
    </lineage>
</organism>
<feature type="transmembrane region" description="Helical" evidence="1">
    <location>
        <begin position="88"/>
        <end position="106"/>
    </location>
</feature>
<name>A0ABP7XR35_9FLAO</name>
<dbReference type="Proteomes" id="UP001501333">
    <property type="component" value="Unassembled WGS sequence"/>
</dbReference>
<gene>
    <name evidence="2" type="ORF">GCM10022250_07930</name>
</gene>
<evidence type="ECO:0000313" key="2">
    <source>
        <dbReference type="EMBL" id="GAA4123856.1"/>
    </source>
</evidence>
<dbReference type="RefSeq" id="WP_229352051.1">
    <property type="nucleotide sequence ID" value="NZ_BAABAO010000003.1"/>
</dbReference>
<keyword evidence="1" id="KW-0472">Membrane</keyword>
<feature type="transmembrane region" description="Helical" evidence="1">
    <location>
        <begin position="112"/>
        <end position="136"/>
    </location>
</feature>
<keyword evidence="1" id="KW-0812">Transmembrane</keyword>